<feature type="transmembrane region" description="Helical" evidence="1">
    <location>
        <begin position="117"/>
        <end position="135"/>
    </location>
</feature>
<comment type="caution">
    <text evidence="2">The sequence shown here is derived from an EMBL/GenBank/DDBJ whole genome shotgun (WGS) entry which is preliminary data.</text>
</comment>
<feature type="transmembrane region" description="Helical" evidence="1">
    <location>
        <begin position="222"/>
        <end position="239"/>
    </location>
</feature>
<evidence type="ECO:0000313" key="3">
    <source>
        <dbReference type="Proteomes" id="UP000606115"/>
    </source>
</evidence>
<accession>A0ABQ2DFL5</accession>
<dbReference type="EMBL" id="BMKX01000002">
    <property type="protein sequence ID" value="GGJ56246.1"/>
    <property type="molecule type" value="Genomic_DNA"/>
</dbReference>
<dbReference type="Proteomes" id="UP000606115">
    <property type="component" value="Unassembled WGS sequence"/>
</dbReference>
<reference evidence="3" key="1">
    <citation type="journal article" date="2019" name="Int. J. Syst. Evol. Microbiol.">
        <title>The Global Catalogue of Microorganisms (GCM) 10K type strain sequencing project: providing services to taxonomists for standard genome sequencing and annotation.</title>
        <authorList>
            <consortium name="The Broad Institute Genomics Platform"/>
            <consortium name="The Broad Institute Genome Sequencing Center for Infectious Disease"/>
            <person name="Wu L."/>
            <person name="Ma J."/>
        </authorList>
    </citation>
    <scope>NUCLEOTIDE SEQUENCE [LARGE SCALE GENOMIC DNA]</scope>
    <source>
        <strain evidence="3">CGMCC 1.3685</strain>
    </source>
</reference>
<protein>
    <submittedName>
        <fullName evidence="2">Uncharacterized protein</fullName>
    </submittedName>
</protein>
<feature type="transmembrane region" description="Helical" evidence="1">
    <location>
        <begin position="57"/>
        <end position="75"/>
    </location>
</feature>
<organism evidence="2 3">
    <name type="scientific">Glutamicibacter ardleyensis</name>
    <dbReference type="NCBI Taxonomy" id="225894"/>
    <lineage>
        <taxon>Bacteria</taxon>
        <taxon>Bacillati</taxon>
        <taxon>Actinomycetota</taxon>
        <taxon>Actinomycetes</taxon>
        <taxon>Micrococcales</taxon>
        <taxon>Micrococcaceae</taxon>
        <taxon>Glutamicibacter</taxon>
    </lineage>
</organism>
<dbReference type="RefSeq" id="WP_188684658.1">
    <property type="nucleotide sequence ID" value="NZ_BMKX01000002.1"/>
</dbReference>
<gene>
    <name evidence="2" type="ORF">GCM10007173_13840</name>
</gene>
<dbReference type="GeneID" id="303303756"/>
<evidence type="ECO:0000313" key="2">
    <source>
        <dbReference type="EMBL" id="GGJ56246.1"/>
    </source>
</evidence>
<keyword evidence="1" id="KW-0812">Transmembrane</keyword>
<name>A0ABQ2DFL5_9MICC</name>
<feature type="transmembrane region" description="Helical" evidence="1">
    <location>
        <begin position="16"/>
        <end position="37"/>
    </location>
</feature>
<keyword evidence="1" id="KW-1133">Transmembrane helix</keyword>
<sequence length="282" mass="31134">MSSKDEILYGRDTLRYVRLALLVVPLLLMVAIVIYGLLNGKVEDSISSYYLGPSRDLFVAMLVSTGVLLVVYKGAPLEDYALNLAGFYAIFVALVPTRLGQTLSSLTSSAQIQLIRSVQISIVAVLVVSAVFVWLEWKTKKWTPRALHTSKLSTILSLSSTVALVAFIGLLFWRSIEGTDFAGVHYAAALLLILSMGVAIASHLGREDLCEVDTSGGRPIHYAVLLILMALGIIGWFVLNALGIAQALFIVEWYEIGLFSYFWYLESRRLWEAPTPREKLGD</sequence>
<feature type="transmembrane region" description="Helical" evidence="1">
    <location>
        <begin position="80"/>
        <end position="97"/>
    </location>
</feature>
<keyword evidence="1" id="KW-0472">Membrane</keyword>
<evidence type="ECO:0000256" key="1">
    <source>
        <dbReference type="SAM" id="Phobius"/>
    </source>
</evidence>
<feature type="transmembrane region" description="Helical" evidence="1">
    <location>
        <begin position="155"/>
        <end position="176"/>
    </location>
</feature>
<feature type="transmembrane region" description="Helical" evidence="1">
    <location>
        <begin position="182"/>
        <end position="201"/>
    </location>
</feature>
<keyword evidence="3" id="KW-1185">Reference proteome</keyword>
<feature type="transmembrane region" description="Helical" evidence="1">
    <location>
        <begin position="245"/>
        <end position="264"/>
    </location>
</feature>
<proteinExistence type="predicted"/>